<name>A0ABZ0CRB1_9BURK</name>
<dbReference type="InterPro" id="IPR045394">
    <property type="entry name" value="Abhydrolase_dom"/>
</dbReference>
<dbReference type="EMBL" id="CP136336">
    <property type="protein sequence ID" value="WOB07535.1"/>
    <property type="molecule type" value="Genomic_DNA"/>
</dbReference>
<organism evidence="3 4">
    <name type="scientific">Piscinibacter gummiphilus</name>
    <dbReference type="NCBI Taxonomy" id="946333"/>
    <lineage>
        <taxon>Bacteria</taxon>
        <taxon>Pseudomonadati</taxon>
        <taxon>Pseudomonadota</taxon>
        <taxon>Betaproteobacteria</taxon>
        <taxon>Burkholderiales</taxon>
        <taxon>Sphaerotilaceae</taxon>
        <taxon>Piscinibacter</taxon>
    </lineage>
</organism>
<feature type="domain" description="Alpha/beta hydrolase" evidence="2">
    <location>
        <begin position="51"/>
        <end position="466"/>
    </location>
</feature>
<dbReference type="Pfam" id="PF20091">
    <property type="entry name" value="Abhydrolase_10"/>
    <property type="match status" value="1"/>
</dbReference>
<evidence type="ECO:0000256" key="1">
    <source>
        <dbReference type="SAM" id="SignalP"/>
    </source>
</evidence>
<dbReference type="RefSeq" id="WP_316700194.1">
    <property type="nucleotide sequence ID" value="NZ_CP136336.1"/>
</dbReference>
<gene>
    <name evidence="3" type="ORF">RXV79_21815</name>
</gene>
<keyword evidence="4" id="KW-1185">Reference proteome</keyword>
<dbReference type="GO" id="GO:0016787">
    <property type="term" value="F:hydrolase activity"/>
    <property type="evidence" value="ECO:0007669"/>
    <property type="project" value="UniProtKB-KW"/>
</dbReference>
<evidence type="ECO:0000313" key="4">
    <source>
        <dbReference type="Proteomes" id="UP001303946"/>
    </source>
</evidence>
<sequence>MTHLTHAPGARRAFTLARHLKSAATAALLAIGAVAAWAAVPQAAIQAAPVGGHFLDRSAQISAAGYTDREFFISGLARTYRASSTLRSDGKWSAYVYSSNTPYNTPLLVRRPADPTKFNGIVIVEWLNVSSGYVLDIDWIMAKEEFLRQGYAYVGLTNQKTGLEGSKEKNPTRYAAGNLPNDDISYDILSQAAKAVRDQYQVLLGGLVPQKIVATGHSQSALRLTTYVNAIQPLERVFDGFVIHGRGNSGIKLSSGDLRGTPSSTVIRSDASHPVFQLQSEMDVNSQSDTSKATDSAKIRYWEVAGSSHSDQYMLEGVYSVSTRPPASCEKPANRMPFYRVQNAVYSHLVKWMKQGTLPPTAPRITRSSLLNRIQRDSYGNALGGLRLPEIDVPIATYGIDNSTTGSFEFLDLFACTTSGSHEAFTASRLSTLYPTHADYYNKYKAAADRALAAGYLLPADHAKALQQASTAPIPR</sequence>
<proteinExistence type="predicted"/>
<evidence type="ECO:0000259" key="2">
    <source>
        <dbReference type="Pfam" id="PF20091"/>
    </source>
</evidence>
<feature type="chain" id="PRO_5047156351" evidence="1">
    <location>
        <begin position="39"/>
        <end position="476"/>
    </location>
</feature>
<feature type="signal peptide" evidence="1">
    <location>
        <begin position="1"/>
        <end position="38"/>
    </location>
</feature>
<reference evidence="3 4" key="1">
    <citation type="submission" date="2023-10" db="EMBL/GenBank/DDBJ databases">
        <title>Bacteria for the degradation of biodegradable plastic PBAT(Polybutylene adipate terephthalate).</title>
        <authorList>
            <person name="Weon H.-Y."/>
            <person name="Yeon J."/>
        </authorList>
    </citation>
    <scope>NUCLEOTIDE SEQUENCE [LARGE SCALE GENOMIC DNA]</scope>
    <source>
        <strain evidence="3 4">SBD 7-3</strain>
    </source>
</reference>
<evidence type="ECO:0000313" key="3">
    <source>
        <dbReference type="EMBL" id="WOB07535.1"/>
    </source>
</evidence>
<keyword evidence="3" id="KW-0378">Hydrolase</keyword>
<protein>
    <submittedName>
        <fullName evidence="3">Alpha/beta hydrolase domain-containing protein</fullName>
    </submittedName>
</protein>
<accession>A0ABZ0CRB1</accession>
<keyword evidence="1" id="KW-0732">Signal</keyword>
<dbReference type="Proteomes" id="UP001303946">
    <property type="component" value="Chromosome"/>
</dbReference>